<gene>
    <name evidence="2" type="ORF">BGZ99_008676</name>
</gene>
<protein>
    <submittedName>
        <fullName evidence="2">Uncharacterized protein</fullName>
    </submittedName>
</protein>
<reference evidence="2" key="1">
    <citation type="journal article" date="2020" name="Fungal Divers.">
        <title>Resolving the Mortierellaceae phylogeny through synthesis of multi-gene phylogenetics and phylogenomics.</title>
        <authorList>
            <person name="Vandepol N."/>
            <person name="Liber J."/>
            <person name="Desiro A."/>
            <person name="Na H."/>
            <person name="Kennedy M."/>
            <person name="Barry K."/>
            <person name="Grigoriev I.V."/>
            <person name="Miller A.N."/>
            <person name="O'Donnell K."/>
            <person name="Stajich J.E."/>
            <person name="Bonito G."/>
        </authorList>
    </citation>
    <scope>NUCLEOTIDE SEQUENCE</scope>
    <source>
        <strain evidence="2">REB-010B</strain>
    </source>
</reference>
<dbReference type="AlphaFoldDB" id="A0A9P6R6N6"/>
<organism evidence="2 3">
    <name type="scientific">Dissophora globulifera</name>
    <dbReference type="NCBI Taxonomy" id="979702"/>
    <lineage>
        <taxon>Eukaryota</taxon>
        <taxon>Fungi</taxon>
        <taxon>Fungi incertae sedis</taxon>
        <taxon>Mucoromycota</taxon>
        <taxon>Mortierellomycotina</taxon>
        <taxon>Mortierellomycetes</taxon>
        <taxon>Mortierellales</taxon>
        <taxon>Mortierellaceae</taxon>
        <taxon>Dissophora</taxon>
    </lineage>
</organism>
<accession>A0A9P6R6N6</accession>
<comment type="caution">
    <text evidence="2">The sequence shown here is derived from an EMBL/GenBank/DDBJ whole genome shotgun (WGS) entry which is preliminary data.</text>
</comment>
<feature type="transmembrane region" description="Helical" evidence="1">
    <location>
        <begin position="197"/>
        <end position="214"/>
    </location>
</feature>
<sequence>MAALSLPFPSAPYPTPTLMYGPLGDGGVGGHAGIGDERTLFVGRRSVRDTWIAICVMWLLWATLFLAKQALGPPRLTDVSRTERLAPVPSVIAPEVEAYDTSAPSEPVEPVRTSQVVSEAKAPKNFLRQFRENISERIEKAHNLVRDLTLMLLLVVALNTFGERSMPKPLALAFLWAGLVMVMDFRIIDIVLGSVEMLLLLAMLIVAYSVGWRLI</sequence>
<proteinExistence type="predicted"/>
<keyword evidence="1" id="KW-0472">Membrane</keyword>
<evidence type="ECO:0000256" key="1">
    <source>
        <dbReference type="SAM" id="Phobius"/>
    </source>
</evidence>
<keyword evidence="1" id="KW-1133">Transmembrane helix</keyword>
<evidence type="ECO:0000313" key="2">
    <source>
        <dbReference type="EMBL" id="KAG0313633.1"/>
    </source>
</evidence>
<dbReference type="Proteomes" id="UP000738325">
    <property type="component" value="Unassembled WGS sequence"/>
</dbReference>
<dbReference type="EMBL" id="JAAAIP010000686">
    <property type="protein sequence ID" value="KAG0313633.1"/>
    <property type="molecule type" value="Genomic_DNA"/>
</dbReference>
<keyword evidence="3" id="KW-1185">Reference proteome</keyword>
<feature type="transmembrane region" description="Helical" evidence="1">
    <location>
        <begin position="50"/>
        <end position="67"/>
    </location>
</feature>
<evidence type="ECO:0000313" key="3">
    <source>
        <dbReference type="Proteomes" id="UP000738325"/>
    </source>
</evidence>
<keyword evidence="1" id="KW-0812">Transmembrane</keyword>
<name>A0A9P6R6N6_9FUNG</name>
<dbReference type="OrthoDB" id="2446850at2759"/>